<sequence length="76" mass="8963">MTLLFFIVPTYTGWILLLYDKHLYYALLFPFTISTRYPHKKVLKIVLNPSKGASNNFSYVLAVMSIYVQPRFINDR</sequence>
<reference evidence="1 2" key="1">
    <citation type="submission" date="2018-04" db="EMBL/GenBank/DDBJ databases">
        <title>WGS assembly of Panicum hallii var. hallii HAL2.</title>
        <authorList>
            <person name="Lovell J."/>
            <person name="Jenkins J."/>
            <person name="Lowry D."/>
            <person name="Mamidi S."/>
            <person name="Sreedasyam A."/>
            <person name="Weng X."/>
            <person name="Barry K."/>
            <person name="Bonette J."/>
            <person name="Campitelli B."/>
            <person name="Daum C."/>
            <person name="Gordon S."/>
            <person name="Gould B."/>
            <person name="Lipzen A."/>
            <person name="MacQueen A."/>
            <person name="Palacio-Mejia J."/>
            <person name="Plott C."/>
            <person name="Shakirov E."/>
            <person name="Shu S."/>
            <person name="Yoshinaga Y."/>
            <person name="Zane M."/>
            <person name="Rokhsar D."/>
            <person name="Grimwood J."/>
            <person name="Schmutz J."/>
            <person name="Juenger T."/>
        </authorList>
    </citation>
    <scope>NUCLEOTIDE SEQUENCE [LARGE SCALE GENOMIC DNA]</scope>
    <source>
        <strain evidence="2">cv. HAL2</strain>
    </source>
</reference>
<proteinExistence type="predicted"/>
<gene>
    <name evidence="1" type="ORF">GQ55_5G240400</name>
</gene>
<dbReference type="Gramene" id="PUZ55787">
    <property type="protein sequence ID" value="PUZ55787"/>
    <property type="gene ID" value="GQ55_5G240400"/>
</dbReference>
<evidence type="ECO:0000313" key="2">
    <source>
        <dbReference type="Proteomes" id="UP000244336"/>
    </source>
</evidence>
<accession>A0A2T7DJP4</accession>
<keyword evidence="2" id="KW-1185">Reference proteome</keyword>
<dbReference type="AlphaFoldDB" id="A0A2T7DJP4"/>
<dbReference type="EMBL" id="CM009753">
    <property type="protein sequence ID" value="PUZ55787.1"/>
    <property type="molecule type" value="Genomic_DNA"/>
</dbReference>
<evidence type="ECO:0000313" key="1">
    <source>
        <dbReference type="EMBL" id="PUZ55787.1"/>
    </source>
</evidence>
<protein>
    <submittedName>
        <fullName evidence="1">Uncharacterized protein</fullName>
    </submittedName>
</protein>
<organism evidence="1 2">
    <name type="scientific">Panicum hallii var. hallii</name>
    <dbReference type="NCBI Taxonomy" id="1504633"/>
    <lineage>
        <taxon>Eukaryota</taxon>
        <taxon>Viridiplantae</taxon>
        <taxon>Streptophyta</taxon>
        <taxon>Embryophyta</taxon>
        <taxon>Tracheophyta</taxon>
        <taxon>Spermatophyta</taxon>
        <taxon>Magnoliopsida</taxon>
        <taxon>Liliopsida</taxon>
        <taxon>Poales</taxon>
        <taxon>Poaceae</taxon>
        <taxon>PACMAD clade</taxon>
        <taxon>Panicoideae</taxon>
        <taxon>Panicodae</taxon>
        <taxon>Paniceae</taxon>
        <taxon>Panicinae</taxon>
        <taxon>Panicum</taxon>
        <taxon>Panicum sect. Panicum</taxon>
    </lineage>
</organism>
<name>A0A2T7DJP4_9POAL</name>
<dbReference type="Proteomes" id="UP000244336">
    <property type="component" value="Chromosome 5"/>
</dbReference>